<name>A0A6B3NL50_9PSED</name>
<dbReference type="SMART" id="SM00530">
    <property type="entry name" value="HTH_XRE"/>
    <property type="match status" value="1"/>
</dbReference>
<accession>A0A6B3NL50</accession>
<dbReference type="RefSeq" id="WP_163943892.1">
    <property type="nucleotide sequence ID" value="NZ_JAAHBU010000110.1"/>
</dbReference>
<proteinExistence type="predicted"/>
<keyword evidence="5" id="KW-1185">Reference proteome</keyword>
<sequence>MYSTPERRRADLAAFLRSRRERLTPEDVGLPGGGRRRTPGLRREEVAALAGVGVSWYTWLEQGRAIGVSPAFIDTLCGVLRLDPLERRHVYLLTFQRPPAQVGETWCAVPPIIHGLLHDLPLRPAYVLNLRWDVLAWNPAADRLFAFSRLPAERRNLLWMLFMEPHLRTLLCPWEDQARQMLSSFRRDYVHAQAESDVTQLVRALEEGSAEFCREWQRHTIDGACQGLRHLHLAALGLFTLEHTSLMIDADKHLRLVYYTPGAGEGSTAVFEQWLQAQAGSAEP</sequence>
<dbReference type="InterPro" id="IPR010982">
    <property type="entry name" value="Lambda_DNA-bd_dom_sf"/>
</dbReference>
<dbReference type="Gene3D" id="3.30.450.180">
    <property type="match status" value="1"/>
</dbReference>
<gene>
    <name evidence="2" type="ORF">G3435_17675</name>
    <name evidence="3" type="ORF">G3436_09310</name>
</gene>
<dbReference type="Pfam" id="PF17765">
    <property type="entry name" value="MLTR_LBD"/>
    <property type="match status" value="1"/>
</dbReference>
<dbReference type="Proteomes" id="UP000482634">
    <property type="component" value="Unassembled WGS sequence"/>
</dbReference>
<evidence type="ECO:0000313" key="4">
    <source>
        <dbReference type="Proteomes" id="UP000480410"/>
    </source>
</evidence>
<evidence type="ECO:0000259" key="1">
    <source>
        <dbReference type="SMART" id="SM00530"/>
    </source>
</evidence>
<protein>
    <submittedName>
        <fullName evidence="3">Helix-turn-helix domain-containing protein</fullName>
    </submittedName>
</protein>
<reference evidence="4 5" key="1">
    <citation type="submission" date="2020-02" db="EMBL/GenBank/DDBJ databases">
        <title>Broccoli isolated Pseudomonas sp.</title>
        <authorList>
            <person name="Fujikawa T."/>
            <person name="Sawada H."/>
        </authorList>
    </citation>
    <scope>NUCLEOTIDE SEQUENCE [LARGE SCALE GENOMIC DNA]</scope>
    <source>
        <strain evidence="3 5">MAFF212427</strain>
        <strain evidence="2 4">MAFF212428</strain>
    </source>
</reference>
<dbReference type="SUPFAM" id="SSF47413">
    <property type="entry name" value="lambda repressor-like DNA-binding domains"/>
    <property type="match status" value="1"/>
</dbReference>
<dbReference type="AlphaFoldDB" id="A0A6B3NL50"/>
<dbReference type="EMBL" id="JAAHBV010000396">
    <property type="protein sequence ID" value="NER61297.1"/>
    <property type="molecule type" value="Genomic_DNA"/>
</dbReference>
<dbReference type="GO" id="GO:0003677">
    <property type="term" value="F:DNA binding"/>
    <property type="evidence" value="ECO:0007669"/>
    <property type="project" value="InterPro"/>
</dbReference>
<organism evidence="3 5">
    <name type="scientific">Pseudomonas brassicae</name>
    <dbReference type="NCBI Taxonomy" id="2708063"/>
    <lineage>
        <taxon>Bacteria</taxon>
        <taxon>Pseudomonadati</taxon>
        <taxon>Pseudomonadota</taxon>
        <taxon>Gammaproteobacteria</taxon>
        <taxon>Pseudomonadales</taxon>
        <taxon>Pseudomonadaceae</taxon>
        <taxon>Pseudomonas</taxon>
    </lineage>
</organism>
<dbReference type="InterPro" id="IPR041413">
    <property type="entry name" value="MLTR_LBD"/>
</dbReference>
<evidence type="ECO:0000313" key="2">
    <source>
        <dbReference type="EMBL" id="NER61297.1"/>
    </source>
</evidence>
<evidence type="ECO:0000313" key="5">
    <source>
        <dbReference type="Proteomes" id="UP000482634"/>
    </source>
</evidence>
<dbReference type="Pfam" id="PF13560">
    <property type="entry name" value="HTH_31"/>
    <property type="match status" value="1"/>
</dbReference>
<accession>A0A6M0D124</accession>
<evidence type="ECO:0000313" key="3">
    <source>
        <dbReference type="EMBL" id="NER64052.1"/>
    </source>
</evidence>
<dbReference type="CDD" id="cd00093">
    <property type="entry name" value="HTH_XRE"/>
    <property type="match status" value="1"/>
</dbReference>
<dbReference type="PANTHER" id="PTHR35010">
    <property type="entry name" value="BLL4672 PROTEIN-RELATED"/>
    <property type="match status" value="1"/>
</dbReference>
<dbReference type="InterPro" id="IPR001387">
    <property type="entry name" value="Cro/C1-type_HTH"/>
</dbReference>
<dbReference type="EMBL" id="JAAHBU010000110">
    <property type="protein sequence ID" value="NER64052.1"/>
    <property type="molecule type" value="Genomic_DNA"/>
</dbReference>
<feature type="domain" description="HTH cro/C1-type" evidence="1">
    <location>
        <begin position="15"/>
        <end position="87"/>
    </location>
</feature>
<dbReference type="Proteomes" id="UP000480410">
    <property type="component" value="Unassembled WGS sequence"/>
</dbReference>
<dbReference type="Gene3D" id="1.10.260.40">
    <property type="entry name" value="lambda repressor-like DNA-binding domains"/>
    <property type="match status" value="1"/>
</dbReference>
<comment type="caution">
    <text evidence="3">The sequence shown here is derived from an EMBL/GenBank/DDBJ whole genome shotgun (WGS) entry which is preliminary data.</text>
</comment>